<evidence type="ECO:0000256" key="1">
    <source>
        <dbReference type="SAM" id="SignalP"/>
    </source>
</evidence>
<dbReference type="AlphaFoldDB" id="A0A2J7Z2F8"/>
<dbReference type="PANTHER" id="PTHR30290">
    <property type="entry name" value="PERIPLASMIC BINDING COMPONENT OF ABC TRANSPORTER"/>
    <property type="match status" value="1"/>
</dbReference>
<dbReference type="PIRSF" id="PIRSF002741">
    <property type="entry name" value="MppA"/>
    <property type="match status" value="1"/>
</dbReference>
<dbReference type="InterPro" id="IPR000914">
    <property type="entry name" value="SBP_5_dom"/>
</dbReference>
<dbReference type="Gene3D" id="3.10.105.10">
    <property type="entry name" value="Dipeptide-binding Protein, Domain 3"/>
    <property type="match status" value="1"/>
</dbReference>
<dbReference type="GO" id="GO:0043190">
    <property type="term" value="C:ATP-binding cassette (ABC) transporter complex"/>
    <property type="evidence" value="ECO:0007669"/>
    <property type="project" value="InterPro"/>
</dbReference>
<feature type="chain" id="PRO_5039076277" description="Solute-binding protein family 5 domain-containing protein" evidence="1">
    <location>
        <begin position="34"/>
        <end position="570"/>
    </location>
</feature>
<feature type="domain" description="Solute-binding protein family 5" evidence="2">
    <location>
        <begin position="121"/>
        <end position="468"/>
    </location>
</feature>
<evidence type="ECO:0000313" key="3">
    <source>
        <dbReference type="EMBL" id="PNG94461.1"/>
    </source>
</evidence>
<evidence type="ECO:0000259" key="2">
    <source>
        <dbReference type="Pfam" id="PF00496"/>
    </source>
</evidence>
<dbReference type="Proteomes" id="UP000236520">
    <property type="component" value="Unassembled WGS sequence"/>
</dbReference>
<accession>A0A2J7Z2F8</accession>
<dbReference type="Pfam" id="PF00496">
    <property type="entry name" value="SBP_bac_5"/>
    <property type="match status" value="1"/>
</dbReference>
<reference evidence="3 4" key="1">
    <citation type="submission" date="2015-09" db="EMBL/GenBank/DDBJ databases">
        <title>Genome sequence, genome mining and natural product profiling of a biocontrol bacterium Streptomyces malaysiensis F913.</title>
        <authorList>
            <person name="Xu Y."/>
            <person name="Wei J."/>
            <person name="Xie J."/>
            <person name="Li T."/>
            <person name="Zhou Z."/>
        </authorList>
    </citation>
    <scope>NUCLEOTIDE SEQUENCE [LARGE SCALE GENOMIC DNA]</scope>
    <source>
        <strain evidence="3 4">F913</strain>
    </source>
</reference>
<dbReference type="GO" id="GO:0042597">
    <property type="term" value="C:periplasmic space"/>
    <property type="evidence" value="ECO:0007669"/>
    <property type="project" value="UniProtKB-ARBA"/>
</dbReference>
<dbReference type="PANTHER" id="PTHR30290:SF65">
    <property type="entry name" value="MONOACYL PHOSPHATIDYLINOSITOL TETRAMANNOSIDE-BINDING PROTEIN LPQW-RELATED"/>
    <property type="match status" value="1"/>
</dbReference>
<dbReference type="Gene3D" id="3.40.190.10">
    <property type="entry name" value="Periplasmic binding protein-like II"/>
    <property type="match status" value="1"/>
</dbReference>
<protein>
    <recommendedName>
        <fullName evidence="2">Solute-binding protein family 5 domain-containing protein</fullName>
    </recommendedName>
</protein>
<dbReference type="CDD" id="cd08513">
    <property type="entry name" value="PBP2_thermophilic_Hb8_like"/>
    <property type="match status" value="1"/>
</dbReference>
<comment type="caution">
    <text evidence="3">The sequence shown here is derived from an EMBL/GenBank/DDBJ whole genome shotgun (WGS) entry which is preliminary data.</text>
</comment>
<dbReference type="InterPro" id="IPR039424">
    <property type="entry name" value="SBP_5"/>
</dbReference>
<feature type="signal peptide" evidence="1">
    <location>
        <begin position="1"/>
        <end position="33"/>
    </location>
</feature>
<dbReference type="GO" id="GO:0015833">
    <property type="term" value="P:peptide transport"/>
    <property type="evidence" value="ECO:0007669"/>
    <property type="project" value="TreeGrafter"/>
</dbReference>
<keyword evidence="4" id="KW-1185">Reference proteome</keyword>
<evidence type="ECO:0000313" key="4">
    <source>
        <dbReference type="Proteomes" id="UP000236520"/>
    </source>
</evidence>
<sequence length="570" mass="61638">MPQLLAATVQGRFPARLPAAGALLTALTLTATACTSGTASPQSETSTNLPVREGGSLVIGAEQEPDCADWIGTCGASVWGTYLMQAETIPQVFDVRLKGKNWTPVPSNLMASEPMTKVVGKQQRITYRLNPKAVWSDGKPITSADLKYTALQVRDGKAIFDKSGYDRITSIDTPDRTTAVVTLKSPYGNWKQLFGAGYGVLPSHLLRGKDRNAVMKDGYTFSGGPWKIASWKEGVSLTLVPNDRYWGPKPHLDKVTFQFASDTSAATQAFASGQFDALYPTPQLTTVDQIKALGSAARMQVQAQTGNLQALWLNNAKFPFDSAAVRKAFAYSVDREAIVKRLFGSYGVTTPAQSFQSPLVSRYASTDFSGYKPDPAKAERLMKADGWAKNASGFWAKHGKEAAFTVTSLAGNQSRELTEQILQSQLAKAGFRVKIKNSTPANIFGKLAPAGDFQLGLWNITDSFPNPTLSATFSSTAIPSAANNQSGINFMRIRVPGLDPVLERVDTELDDTSRIKESHRAEKLIADDVPSLPLSAVPNVLVTGKRVGGPLSINPVEGPWWNLEEWGQAK</sequence>
<dbReference type="GO" id="GO:1904680">
    <property type="term" value="F:peptide transmembrane transporter activity"/>
    <property type="evidence" value="ECO:0007669"/>
    <property type="project" value="TreeGrafter"/>
</dbReference>
<organism evidence="3 4">
    <name type="scientific">Streptomyces malaysiensis</name>
    <dbReference type="NCBI Taxonomy" id="92644"/>
    <lineage>
        <taxon>Bacteria</taxon>
        <taxon>Bacillati</taxon>
        <taxon>Actinomycetota</taxon>
        <taxon>Actinomycetes</taxon>
        <taxon>Kitasatosporales</taxon>
        <taxon>Streptomycetaceae</taxon>
        <taxon>Streptomyces</taxon>
        <taxon>Streptomyces violaceusniger group</taxon>
    </lineage>
</organism>
<dbReference type="SUPFAM" id="SSF53850">
    <property type="entry name" value="Periplasmic binding protein-like II"/>
    <property type="match status" value="1"/>
</dbReference>
<name>A0A2J7Z2F8_STRMQ</name>
<dbReference type="EMBL" id="LJIW01000001">
    <property type="protein sequence ID" value="PNG94461.1"/>
    <property type="molecule type" value="Genomic_DNA"/>
</dbReference>
<dbReference type="InterPro" id="IPR030678">
    <property type="entry name" value="Peptide/Ni-bd"/>
</dbReference>
<keyword evidence="1" id="KW-0732">Signal</keyword>
<proteinExistence type="predicted"/>
<gene>
    <name evidence="3" type="ORF">SMF913_10486</name>
</gene>
<dbReference type="RefSeq" id="WP_102933218.1">
    <property type="nucleotide sequence ID" value="NZ_LJIW01000001.1"/>
</dbReference>